<feature type="compositionally biased region" description="Low complexity" evidence="1">
    <location>
        <begin position="76"/>
        <end position="90"/>
    </location>
</feature>
<dbReference type="Proteomes" id="UP000516373">
    <property type="component" value="Chromosome"/>
</dbReference>
<evidence type="ECO:0000313" key="3">
    <source>
        <dbReference type="Proteomes" id="UP000516373"/>
    </source>
</evidence>
<gene>
    <name evidence="2" type="ORF">GCM10017668_52370</name>
</gene>
<proteinExistence type="predicted"/>
<name>A0A7G1NNV3_9ACTN</name>
<protein>
    <submittedName>
        <fullName evidence="2">Uncharacterized protein</fullName>
    </submittedName>
</protein>
<dbReference type="AlphaFoldDB" id="A0A7G1NNV3"/>
<feature type="region of interest" description="Disordered" evidence="1">
    <location>
        <begin position="76"/>
        <end position="98"/>
    </location>
</feature>
<evidence type="ECO:0000256" key="1">
    <source>
        <dbReference type="SAM" id="MobiDB-lite"/>
    </source>
</evidence>
<evidence type="ECO:0000313" key="2">
    <source>
        <dbReference type="EMBL" id="BCL23394.1"/>
    </source>
</evidence>
<dbReference type="EMBL" id="AP023439">
    <property type="protein sequence ID" value="BCL23394.1"/>
    <property type="molecule type" value="Genomic_DNA"/>
</dbReference>
<organism evidence="2 3">
    <name type="scientific">Streptomyces tuirus</name>
    <dbReference type="NCBI Taxonomy" id="68278"/>
    <lineage>
        <taxon>Bacteria</taxon>
        <taxon>Bacillati</taxon>
        <taxon>Actinomycetota</taxon>
        <taxon>Actinomycetes</taxon>
        <taxon>Kitasatosporales</taxon>
        <taxon>Streptomycetaceae</taxon>
        <taxon>Streptomyces</taxon>
    </lineage>
</organism>
<reference evidence="2 3" key="1">
    <citation type="journal article" date="2014" name="Int. J. Syst. Evol. Microbiol.">
        <title>Complete genome sequence of Corynebacterium casei LMG S-19264T (=DSM 44701T), isolated from a smear-ripened cheese.</title>
        <authorList>
            <consortium name="US DOE Joint Genome Institute (JGI-PGF)"/>
            <person name="Walter F."/>
            <person name="Albersmeier A."/>
            <person name="Kalinowski J."/>
            <person name="Ruckert C."/>
        </authorList>
    </citation>
    <scope>NUCLEOTIDE SEQUENCE [LARGE SCALE GENOMIC DNA]</scope>
    <source>
        <strain evidence="2 3">JCM 4255</strain>
    </source>
</reference>
<sequence>MAGIARWGVRVAALGMGALWCWAVLRLVAVPGAGALEAAVAAGGWGLSVLPVHCVPKGQARGVVGPGRWRRIWAAGARRGGVTTASPRPRSGGGSGPW</sequence>
<accession>A0A7G1NNV3</accession>
<dbReference type="KEGG" id="stui:GCM10017668_52370"/>